<dbReference type="Pfam" id="PF05299">
    <property type="entry name" value="Peptidase_M61"/>
    <property type="match status" value="1"/>
</dbReference>
<dbReference type="InterPro" id="IPR024191">
    <property type="entry name" value="Peptidase_M61"/>
</dbReference>
<feature type="domain" description="PDZ" evidence="2">
    <location>
        <begin position="491"/>
        <end position="560"/>
    </location>
</feature>
<reference evidence="4 6" key="2">
    <citation type="submission" date="2021-03" db="EMBL/GenBank/DDBJ databases">
        <title>Mucilaginibacter strains isolated from gold and copper mining confer multi heavy-metal resistance.</title>
        <authorList>
            <person name="Li Y."/>
        </authorList>
    </citation>
    <scope>NUCLEOTIDE SEQUENCE [LARGE SCALE GENOMIC DNA]</scope>
    <source>
        <strain evidence="4 6">P2-4</strain>
    </source>
</reference>
<dbReference type="SUPFAM" id="SSF50156">
    <property type="entry name" value="PDZ domain-like"/>
    <property type="match status" value="1"/>
</dbReference>
<protein>
    <submittedName>
        <fullName evidence="3">M61 family metallopeptidase</fullName>
    </submittedName>
</protein>
<dbReference type="SUPFAM" id="SSF55486">
    <property type="entry name" value="Metalloproteases ('zincins'), catalytic domain"/>
    <property type="match status" value="1"/>
</dbReference>
<dbReference type="SMART" id="SM00228">
    <property type="entry name" value="PDZ"/>
    <property type="match status" value="1"/>
</dbReference>
<dbReference type="Proteomes" id="UP000663940">
    <property type="component" value="Chromosome"/>
</dbReference>
<evidence type="ECO:0000313" key="3">
    <source>
        <dbReference type="EMBL" id="QEM04439.1"/>
    </source>
</evidence>
<evidence type="ECO:0000313" key="5">
    <source>
        <dbReference type="Proteomes" id="UP000250557"/>
    </source>
</evidence>
<evidence type="ECO:0000259" key="2">
    <source>
        <dbReference type="SMART" id="SM00228"/>
    </source>
</evidence>
<dbReference type="Gene3D" id="2.30.42.10">
    <property type="match status" value="1"/>
</dbReference>
<dbReference type="Gene3D" id="1.10.390.10">
    <property type="entry name" value="Neutral Protease Domain 2"/>
    <property type="match status" value="1"/>
</dbReference>
<dbReference type="InterPro" id="IPR027268">
    <property type="entry name" value="Peptidase_M4/M1_CTD_sf"/>
</dbReference>
<dbReference type="Gene3D" id="2.60.40.3650">
    <property type="match status" value="1"/>
</dbReference>
<proteinExistence type="predicted"/>
<dbReference type="EMBL" id="CP043451">
    <property type="protein sequence ID" value="QEM04439.1"/>
    <property type="molecule type" value="Genomic_DNA"/>
</dbReference>
<dbReference type="InterPro" id="IPR036034">
    <property type="entry name" value="PDZ_sf"/>
</dbReference>
<dbReference type="Pfam" id="PF13180">
    <property type="entry name" value="PDZ_2"/>
    <property type="match status" value="1"/>
</dbReference>
<dbReference type="RefSeq" id="WP_112655241.1">
    <property type="nucleotide sequence ID" value="NZ_CP043451.1"/>
</dbReference>
<dbReference type="InterPro" id="IPR007963">
    <property type="entry name" value="Peptidase_M61_catalytic"/>
</dbReference>
<feature type="signal peptide" evidence="1">
    <location>
        <begin position="1"/>
        <end position="21"/>
    </location>
</feature>
<organism evidence="3 5">
    <name type="scientific">Mucilaginibacter rubeus</name>
    <dbReference type="NCBI Taxonomy" id="2027860"/>
    <lineage>
        <taxon>Bacteria</taxon>
        <taxon>Pseudomonadati</taxon>
        <taxon>Bacteroidota</taxon>
        <taxon>Sphingobacteriia</taxon>
        <taxon>Sphingobacteriales</taxon>
        <taxon>Sphingobacteriaceae</taxon>
        <taxon>Mucilaginibacter</taxon>
    </lineage>
</organism>
<dbReference type="PIRSF" id="PIRSF016493">
    <property type="entry name" value="Glycyl_aminpptds"/>
    <property type="match status" value="1"/>
</dbReference>
<feature type="chain" id="PRO_5041972774" evidence="1">
    <location>
        <begin position="22"/>
        <end position="600"/>
    </location>
</feature>
<evidence type="ECO:0000313" key="6">
    <source>
        <dbReference type="Proteomes" id="UP000663940"/>
    </source>
</evidence>
<dbReference type="Proteomes" id="UP000250557">
    <property type="component" value="Chromosome"/>
</dbReference>
<dbReference type="Pfam" id="PF17899">
    <property type="entry name" value="Peptidase_M61_N"/>
    <property type="match status" value="1"/>
</dbReference>
<reference evidence="3 5" key="1">
    <citation type="submission" date="2019-08" db="EMBL/GenBank/DDBJ databases">
        <title>Comparative genome analysis confer to the adaptation heavy metal polluted environment.</title>
        <authorList>
            <person name="Li Y."/>
        </authorList>
    </citation>
    <scope>NUCLEOTIDE SEQUENCE [LARGE SCALE GENOMIC DNA]</scope>
    <source>
        <strain evidence="3 5">P2</strain>
    </source>
</reference>
<accession>A0AAE6JEY7</accession>
<keyword evidence="1" id="KW-0732">Signal</keyword>
<keyword evidence="6" id="KW-1185">Reference proteome</keyword>
<dbReference type="InterPro" id="IPR040756">
    <property type="entry name" value="Peptidase_M61_N"/>
</dbReference>
<dbReference type="EMBL" id="CP071880">
    <property type="protein sequence ID" value="QTE53065.1"/>
    <property type="molecule type" value="Genomic_DNA"/>
</dbReference>
<sequence>MKSLSNLTLSFCLFFCAGVWAQQPVNMQYSVSMEKAAEHLYHVELTNKTHLKTLDFKMCVWTPGYYQLINFAGAVQNFTVADAKGNSLKFDKPTKDTWKVINPSAGDVKISYDVKAVVPFVGNVYLDETRGYITPGGLFMYLDQELRHPVTIKMKPYSKWSDLVATGLDTLKGQYHVYKAADFDVLYDSPFLMGELEVLPPFSVQNKPHNFIGYKLPAFDRQAFMDDLKKIVVTGSNIIGEIPYTHYTFLSIGAGGGGIEHLNSTSLSFSGGEGFNTPEARKKLYNFIAHEYFHHYNVKRIRPVELGPFDYSKENHTNMLWVSEGFTVYYEYMITRHADLMNNEDMFGDFQNNLRNYENEPGHLYQSATQASYNTWDDGPNGRQGDDFNKTISYYDKGPILGLMLDFSIRHATQNKKTLDDVMRLLYYKYYKKLNRGFTEQEFRNECEKMAGVPLTEVFEYASTVKPPDYPKYFALGGLAVDTATTTVSNAWAGLNMRQVRDSMRVTTVAYQSPAWNAGIRGRSVILKVNGETANPEALVKALDNGKEGDVVKFTVLKNGETRDIDVTLGKKREKSFKIKPLPNPDPLQAAIFKSWTEGK</sequence>
<dbReference type="AlphaFoldDB" id="A0AAE6JEY7"/>
<evidence type="ECO:0000256" key="1">
    <source>
        <dbReference type="SAM" id="SignalP"/>
    </source>
</evidence>
<gene>
    <name evidence="3" type="ORF">DIU31_013305</name>
    <name evidence="4" type="ORF">J3L21_14260</name>
</gene>
<dbReference type="InterPro" id="IPR001478">
    <property type="entry name" value="PDZ"/>
</dbReference>
<name>A0AAE6JEY7_9SPHI</name>
<evidence type="ECO:0000313" key="4">
    <source>
        <dbReference type="EMBL" id="QTE53065.1"/>
    </source>
</evidence>